<evidence type="ECO:0000313" key="1">
    <source>
        <dbReference type="EMBL" id="CAK9179077.1"/>
    </source>
</evidence>
<dbReference type="PANTHER" id="PTHR33471">
    <property type="entry name" value="ATP-DEPENDENT ZINC METALLOPROTEASE-RELATED"/>
    <property type="match status" value="1"/>
</dbReference>
<protein>
    <recommendedName>
        <fullName evidence="3">Stress regulated protein</fullName>
    </recommendedName>
</protein>
<dbReference type="AlphaFoldDB" id="A0ABC8UBN2"/>
<dbReference type="Proteomes" id="UP001642360">
    <property type="component" value="Unassembled WGS sequence"/>
</dbReference>
<keyword evidence="2" id="KW-1185">Reference proteome</keyword>
<dbReference type="InterPro" id="IPR037219">
    <property type="entry name" value="Peptidase_M41-like"/>
</dbReference>
<proteinExistence type="predicted"/>
<evidence type="ECO:0008006" key="3">
    <source>
        <dbReference type="Google" id="ProtNLM"/>
    </source>
</evidence>
<name>A0ABC8UBN2_9AQUA</name>
<accession>A0ABC8UBN2</accession>
<reference evidence="1 2" key="1">
    <citation type="submission" date="2024-02" db="EMBL/GenBank/DDBJ databases">
        <authorList>
            <person name="Vignale AGUSTIN F."/>
            <person name="Sosa J E."/>
            <person name="Modenutti C."/>
        </authorList>
    </citation>
    <scope>NUCLEOTIDE SEQUENCE [LARGE SCALE GENOMIC DNA]</scope>
</reference>
<dbReference type="Gene3D" id="1.20.58.760">
    <property type="entry name" value="Peptidase M41"/>
    <property type="match status" value="1"/>
</dbReference>
<comment type="caution">
    <text evidence="1">The sequence shown here is derived from an EMBL/GenBank/DDBJ whole genome shotgun (WGS) entry which is preliminary data.</text>
</comment>
<evidence type="ECO:0000313" key="2">
    <source>
        <dbReference type="Proteomes" id="UP001642360"/>
    </source>
</evidence>
<gene>
    <name evidence="1" type="ORF">ILEXP_LOCUS49017</name>
</gene>
<organism evidence="1 2">
    <name type="scientific">Ilex paraguariensis</name>
    <name type="common">yerba mate</name>
    <dbReference type="NCBI Taxonomy" id="185542"/>
    <lineage>
        <taxon>Eukaryota</taxon>
        <taxon>Viridiplantae</taxon>
        <taxon>Streptophyta</taxon>
        <taxon>Embryophyta</taxon>
        <taxon>Tracheophyta</taxon>
        <taxon>Spermatophyta</taxon>
        <taxon>Magnoliopsida</taxon>
        <taxon>eudicotyledons</taxon>
        <taxon>Gunneridae</taxon>
        <taxon>Pentapetalae</taxon>
        <taxon>asterids</taxon>
        <taxon>campanulids</taxon>
        <taxon>Aquifoliales</taxon>
        <taxon>Aquifoliaceae</taxon>
        <taxon>Ilex</taxon>
    </lineage>
</organism>
<sequence length="310" mass="34695">MSSVRGVPVSQTRVRTRLKEPEEIRRRRALKRVDRELSKSNFRAALSLVKQLQGKPGGLRGFGAAKQVSQRISSLDELDLGGMDTSSLRSLVDSVLDSIRRSIQFPLTGEVSSLGLETFMEGENYDCPCEDHLRCMQHEAGHFLVGYLLGVLPKRYRVPSMEGLRQEEFAGGKVEFLGFEFLSELDTATTLYKDFTKGKLSDVAIKRKISFTVLKRFLCVILGGLVAEHLVFGYSEGHYSDVEKLDSVLKWVGFSENEADLQVRWAALNTVLILVRHHEARSRLAEAMALGRSVGFCIDTIESTLHGKDI</sequence>
<dbReference type="SUPFAM" id="SSF140990">
    <property type="entry name" value="FtsH protease domain-like"/>
    <property type="match status" value="1"/>
</dbReference>
<dbReference type="EMBL" id="CAUOFW020007392">
    <property type="protein sequence ID" value="CAK9179077.1"/>
    <property type="molecule type" value="Genomic_DNA"/>
</dbReference>
<dbReference type="PANTHER" id="PTHR33471:SF4">
    <property type="entry name" value="T22H22.11 PROTEIN"/>
    <property type="match status" value="1"/>
</dbReference>